<accession>S9RXN5</accession>
<evidence type="ECO:0000256" key="4">
    <source>
        <dbReference type="ARBA" id="ARBA00022777"/>
    </source>
</evidence>
<dbReference type="InterPro" id="IPR042213">
    <property type="entry name" value="NBD_C_sf"/>
</dbReference>
<protein>
    <submittedName>
        <fullName evidence="9">Putative inner membrane protein</fullName>
    </submittedName>
</protein>
<comment type="caution">
    <text evidence="9">The sequence shown here is derived from an EMBL/GenBank/DDBJ whole genome shotgun (WGS) entry which is preliminary data.</text>
</comment>
<reference evidence="10" key="1">
    <citation type="journal article" date="2014" name="Stand. Genomic Sci.">
        <title>Genome sequence of the exopolysaccharide-producing Salipiger mucosus type strain (DSM 16094(T)), a moderately halophilic member of the Roseobacter clade.</title>
        <authorList>
            <person name="Riedel T."/>
            <person name="Spring S."/>
            <person name="Fiebig A."/>
            <person name="Petersen J."/>
            <person name="Kyrpides N.C."/>
            <person name="Goker M."/>
            <person name="Klenk H.P."/>
        </authorList>
    </citation>
    <scope>NUCLEOTIDE SEQUENCE [LARGE SCALE GENOMIC DNA]</scope>
    <source>
        <strain evidence="10">DSM 16094</strain>
    </source>
</reference>
<evidence type="ECO:0000256" key="3">
    <source>
        <dbReference type="ARBA" id="ARBA00022741"/>
    </source>
</evidence>
<evidence type="ECO:0000313" key="9">
    <source>
        <dbReference type="EMBL" id="EPX78754.1"/>
    </source>
</evidence>
<proteinExistence type="inferred from homology"/>
<gene>
    <name evidence="9" type="ORF">Salmuc_04336</name>
</gene>
<dbReference type="InterPro" id="IPR010737">
    <property type="entry name" value="4-carb_acid_sugar_kinase_N"/>
</dbReference>
<sequence length="347" mass="34884">MGMTEQIFGARRVVIVADDLTGALDATAPFAARGLSACVATRPDGLMAALAEDAAVTAVSTRSREIAPDAARDRVARAIAEVPADALLFKKVDSRLKGPLEAELSALPALPLLVVPAIPDFGRVVRDGAVSGFGVEDPIDIRARLGAAAERAVIPDVTSAYGMRRALAEAPEGAVLVGARGVAETLAESMGGATNPAPELSGPIAVAVGSTDPITLAQLDALRAAGATVLEAPGGRFDGAPPDGDVAVLQATEEVGGNLSGPEVAAALGAAFPAIAQGRNGWVLTGGATAEAVLDAAGITRLEVLGEALPGLPLSRAGTLRVVTKSGGFGLPDTLVRLTHLDREAAR</sequence>
<dbReference type="STRING" id="1123237.Salmuc_04336"/>
<dbReference type="EMBL" id="APVH01000038">
    <property type="protein sequence ID" value="EPX78754.1"/>
    <property type="molecule type" value="Genomic_DNA"/>
</dbReference>
<dbReference type="eggNOG" id="COG3395">
    <property type="taxonomic scope" value="Bacteria"/>
</dbReference>
<dbReference type="AlphaFoldDB" id="S9RXN5"/>
<dbReference type="HOGENOM" id="CLU_029424_0_0_5"/>
<feature type="domain" description="Four-carbon acid sugar kinase N-terminal" evidence="7">
    <location>
        <begin position="14"/>
        <end position="129"/>
    </location>
</feature>
<dbReference type="InterPro" id="IPR037051">
    <property type="entry name" value="4-carb_acid_sugar_kinase_N_sf"/>
</dbReference>
<dbReference type="SUPFAM" id="SSF142764">
    <property type="entry name" value="YgbK-like"/>
    <property type="match status" value="1"/>
</dbReference>
<keyword evidence="3" id="KW-0547">Nucleotide-binding</keyword>
<evidence type="ECO:0000256" key="5">
    <source>
        <dbReference type="ARBA" id="ARBA00022840"/>
    </source>
</evidence>
<evidence type="ECO:0000256" key="1">
    <source>
        <dbReference type="ARBA" id="ARBA00005715"/>
    </source>
</evidence>
<dbReference type="Pfam" id="PF17042">
    <property type="entry name" value="NBD_C"/>
    <property type="match status" value="1"/>
</dbReference>
<keyword evidence="5" id="KW-0067">ATP-binding</keyword>
<keyword evidence="6" id="KW-0119">Carbohydrate metabolism</keyword>
<dbReference type="GO" id="GO:0005524">
    <property type="term" value="F:ATP binding"/>
    <property type="evidence" value="ECO:0007669"/>
    <property type="project" value="UniProtKB-KW"/>
</dbReference>
<keyword evidence="4" id="KW-0418">Kinase</keyword>
<organism evidence="9 10">
    <name type="scientific">Salipiger mucosus DSM 16094</name>
    <dbReference type="NCBI Taxonomy" id="1123237"/>
    <lineage>
        <taxon>Bacteria</taxon>
        <taxon>Pseudomonadati</taxon>
        <taxon>Pseudomonadota</taxon>
        <taxon>Alphaproteobacteria</taxon>
        <taxon>Rhodobacterales</taxon>
        <taxon>Roseobacteraceae</taxon>
        <taxon>Salipiger</taxon>
    </lineage>
</organism>
<dbReference type="GO" id="GO:0016301">
    <property type="term" value="F:kinase activity"/>
    <property type="evidence" value="ECO:0007669"/>
    <property type="project" value="UniProtKB-KW"/>
</dbReference>
<keyword evidence="2" id="KW-0808">Transferase</keyword>
<evidence type="ECO:0000256" key="6">
    <source>
        <dbReference type="ARBA" id="ARBA00023277"/>
    </source>
</evidence>
<name>S9RXN5_9RHOB</name>
<dbReference type="Gene3D" id="3.40.980.20">
    <property type="entry name" value="Four-carbon acid sugar kinase, nucleotide binding domain"/>
    <property type="match status" value="1"/>
</dbReference>
<evidence type="ECO:0000313" key="10">
    <source>
        <dbReference type="Proteomes" id="UP000015347"/>
    </source>
</evidence>
<keyword evidence="10" id="KW-1185">Reference proteome</keyword>
<dbReference type="Gene3D" id="3.40.50.10840">
    <property type="entry name" value="Putative sugar-binding, N-terminal domain"/>
    <property type="match status" value="1"/>
</dbReference>
<evidence type="ECO:0000259" key="7">
    <source>
        <dbReference type="Pfam" id="PF07005"/>
    </source>
</evidence>
<dbReference type="Proteomes" id="UP000015347">
    <property type="component" value="Unassembled WGS sequence"/>
</dbReference>
<comment type="similarity">
    <text evidence="1">Belongs to the four-carbon acid sugar kinase family.</text>
</comment>
<evidence type="ECO:0000259" key="8">
    <source>
        <dbReference type="Pfam" id="PF17042"/>
    </source>
</evidence>
<feature type="domain" description="Four-carbon acid sugar kinase nucleotide binding" evidence="8">
    <location>
        <begin position="251"/>
        <end position="335"/>
    </location>
</feature>
<dbReference type="InterPro" id="IPR031475">
    <property type="entry name" value="NBD_C"/>
</dbReference>
<evidence type="ECO:0000256" key="2">
    <source>
        <dbReference type="ARBA" id="ARBA00022679"/>
    </source>
</evidence>
<dbReference type="Pfam" id="PF07005">
    <property type="entry name" value="SBD_N"/>
    <property type="match status" value="1"/>
</dbReference>